<evidence type="ECO:0000313" key="3">
    <source>
        <dbReference type="Proteomes" id="UP000321058"/>
    </source>
</evidence>
<dbReference type="GO" id="GO:0005829">
    <property type="term" value="C:cytosol"/>
    <property type="evidence" value="ECO:0007669"/>
    <property type="project" value="TreeGrafter"/>
</dbReference>
<dbReference type="PRINTS" id="PR00096">
    <property type="entry name" value="GATASE"/>
</dbReference>
<dbReference type="PANTHER" id="PTHR42695">
    <property type="entry name" value="GLUTAMINE AMIDOTRANSFERASE YLR126C-RELATED"/>
    <property type="match status" value="1"/>
</dbReference>
<gene>
    <name evidence="2" type="ORF">RSO01_56920</name>
</gene>
<dbReference type="Pfam" id="PF00117">
    <property type="entry name" value="GATase"/>
    <property type="match status" value="1"/>
</dbReference>
<dbReference type="InterPro" id="IPR017926">
    <property type="entry name" value="GATASE"/>
</dbReference>
<comment type="caution">
    <text evidence="2">The sequence shown here is derived from an EMBL/GenBank/DDBJ whole genome shotgun (WGS) entry which is preliminary data.</text>
</comment>
<dbReference type="OrthoDB" id="7365442at2"/>
<dbReference type="CDD" id="cd01741">
    <property type="entry name" value="GATase1_1"/>
    <property type="match status" value="1"/>
</dbReference>
<dbReference type="PROSITE" id="PS51273">
    <property type="entry name" value="GATASE_TYPE_1"/>
    <property type="match status" value="1"/>
</dbReference>
<dbReference type="Proteomes" id="UP000321058">
    <property type="component" value="Unassembled WGS sequence"/>
</dbReference>
<protein>
    <submittedName>
        <fullName evidence="2">GMP synthase</fullName>
    </submittedName>
</protein>
<sequence>MTVPAEKPKKVVSKKIAIVVHQEQSRPGRVGALLEKRGYELHRLCPNLGCNLPEDMSDYAGVVIFGGPMSANDCGTLAGIKCELEWIPKVIDAGVPYLGLCLGAQLLTRALGGRVNPHPEGKVEVGYVDIEPTEAGRAWFEGPMKVYQWHREGMQIPDCCELLATNDTYPVQGFRCGPNAFGFQFHPEVTLEMKEIWTLKSERLKQPGIQQRGVHLSMHALYDPPLDRWIDSFLDRWLATDQRSAAPELAMAAD</sequence>
<dbReference type="AlphaFoldDB" id="A0A512NHX3"/>
<dbReference type="Gene3D" id="3.40.50.880">
    <property type="match status" value="1"/>
</dbReference>
<feature type="domain" description="Glutamine amidotransferase" evidence="1">
    <location>
        <begin position="56"/>
        <end position="194"/>
    </location>
</feature>
<dbReference type="PANTHER" id="PTHR42695:SF5">
    <property type="entry name" value="GLUTAMINE AMIDOTRANSFERASE YLR126C-RELATED"/>
    <property type="match status" value="1"/>
</dbReference>
<evidence type="ECO:0000259" key="1">
    <source>
        <dbReference type="Pfam" id="PF00117"/>
    </source>
</evidence>
<dbReference type="InterPro" id="IPR044992">
    <property type="entry name" value="ChyE-like"/>
</dbReference>
<dbReference type="EMBL" id="BKAJ01000102">
    <property type="protein sequence ID" value="GEP58526.1"/>
    <property type="molecule type" value="Genomic_DNA"/>
</dbReference>
<keyword evidence="3" id="KW-1185">Reference proteome</keyword>
<accession>A0A512NHX3</accession>
<reference evidence="2 3" key="1">
    <citation type="submission" date="2019-07" db="EMBL/GenBank/DDBJ databases">
        <title>Whole genome shotgun sequence of Reyranella soli NBRC 108950.</title>
        <authorList>
            <person name="Hosoyama A."/>
            <person name="Uohara A."/>
            <person name="Ohji S."/>
            <person name="Ichikawa N."/>
        </authorList>
    </citation>
    <scope>NUCLEOTIDE SEQUENCE [LARGE SCALE GENOMIC DNA]</scope>
    <source>
        <strain evidence="2 3">NBRC 108950</strain>
    </source>
</reference>
<name>A0A512NHX3_9HYPH</name>
<dbReference type="SUPFAM" id="SSF52317">
    <property type="entry name" value="Class I glutamine amidotransferase-like"/>
    <property type="match status" value="1"/>
</dbReference>
<evidence type="ECO:0000313" key="2">
    <source>
        <dbReference type="EMBL" id="GEP58526.1"/>
    </source>
</evidence>
<organism evidence="2 3">
    <name type="scientific">Reyranella soli</name>
    <dbReference type="NCBI Taxonomy" id="1230389"/>
    <lineage>
        <taxon>Bacteria</taxon>
        <taxon>Pseudomonadati</taxon>
        <taxon>Pseudomonadota</taxon>
        <taxon>Alphaproteobacteria</taxon>
        <taxon>Hyphomicrobiales</taxon>
        <taxon>Reyranellaceae</taxon>
        <taxon>Reyranella</taxon>
    </lineage>
</organism>
<dbReference type="InterPro" id="IPR029062">
    <property type="entry name" value="Class_I_gatase-like"/>
</dbReference>
<proteinExistence type="predicted"/>